<dbReference type="Proteomes" id="UP000001075">
    <property type="component" value="Unassembled WGS sequence"/>
</dbReference>
<evidence type="ECO:0000313" key="2">
    <source>
        <dbReference type="Proteomes" id="UP000001075"/>
    </source>
</evidence>
<accession>G3HJY0</accession>
<organism evidence="1 2">
    <name type="scientific">Cricetulus griseus</name>
    <name type="common">Chinese hamster</name>
    <name type="synonym">Cricetulus barabensis griseus</name>
    <dbReference type="NCBI Taxonomy" id="10029"/>
    <lineage>
        <taxon>Eukaryota</taxon>
        <taxon>Metazoa</taxon>
        <taxon>Chordata</taxon>
        <taxon>Craniata</taxon>
        <taxon>Vertebrata</taxon>
        <taxon>Euteleostomi</taxon>
        <taxon>Mammalia</taxon>
        <taxon>Eutheria</taxon>
        <taxon>Euarchontoglires</taxon>
        <taxon>Glires</taxon>
        <taxon>Rodentia</taxon>
        <taxon>Myomorpha</taxon>
        <taxon>Muroidea</taxon>
        <taxon>Cricetidae</taxon>
        <taxon>Cricetinae</taxon>
        <taxon>Cricetulus</taxon>
    </lineage>
</organism>
<protein>
    <submittedName>
        <fullName evidence="1">Uncharacterized protein</fullName>
    </submittedName>
</protein>
<gene>
    <name evidence="1" type="ORF">I79_010982</name>
</gene>
<evidence type="ECO:0000313" key="1">
    <source>
        <dbReference type="EMBL" id="EGW01592.1"/>
    </source>
</evidence>
<proteinExistence type="predicted"/>
<reference evidence="2" key="1">
    <citation type="journal article" date="2011" name="Nat. Biotechnol.">
        <title>The genomic sequence of the Chinese hamster ovary (CHO)-K1 cell line.</title>
        <authorList>
            <person name="Xu X."/>
            <person name="Nagarajan H."/>
            <person name="Lewis N.E."/>
            <person name="Pan S."/>
            <person name="Cai Z."/>
            <person name="Liu X."/>
            <person name="Chen W."/>
            <person name="Xie M."/>
            <person name="Wang W."/>
            <person name="Hammond S."/>
            <person name="Andersen M.R."/>
            <person name="Neff N."/>
            <person name="Passarelli B."/>
            <person name="Koh W."/>
            <person name="Fan H.C."/>
            <person name="Wang J."/>
            <person name="Gui Y."/>
            <person name="Lee K.H."/>
            <person name="Betenbaugh M.J."/>
            <person name="Quake S.R."/>
            <person name="Famili I."/>
            <person name="Palsson B.O."/>
            <person name="Wang J."/>
        </authorList>
    </citation>
    <scope>NUCLEOTIDE SEQUENCE [LARGE SCALE GENOMIC DNA]</scope>
    <source>
        <strain evidence="2">CHO K1 cell line</strain>
    </source>
</reference>
<dbReference type="EMBL" id="JH000442">
    <property type="protein sequence ID" value="EGW01592.1"/>
    <property type="molecule type" value="Genomic_DNA"/>
</dbReference>
<dbReference type="InParanoid" id="G3HJY0"/>
<name>G3HJY0_CRIGR</name>
<dbReference type="AlphaFoldDB" id="G3HJY0"/>
<sequence length="56" mass="6226">MIKLHDQGYFQKEMHLIWGSQLRGLESITITARCMAASKHGTGTINESALLNPQAQ</sequence>